<dbReference type="KEGG" id="cfus:CYFUS_009043"/>
<protein>
    <submittedName>
        <fullName evidence="1">Uncharacterized protein</fullName>
    </submittedName>
</protein>
<name>A0A250JIU3_9BACT</name>
<sequence length="143" mass="16682">MAPTQRKWTIGRNTFHFEAPDLLWAKWEGECSLDEAILLVKLYQELGTVRPFFILGDMEEAGGIEAEARRYINEHVRQEWLLGVIYFKTRLLHRAIAKGLLLAAEMTRSEGDPPSTKIYFVSTRDRARELLVQLRARQEEHRV</sequence>
<evidence type="ECO:0000313" key="1">
    <source>
        <dbReference type="EMBL" id="ATB43563.1"/>
    </source>
</evidence>
<reference evidence="1 2" key="1">
    <citation type="submission" date="2017-06" db="EMBL/GenBank/DDBJ databases">
        <title>Sequencing and comparative analysis of myxobacterial genomes.</title>
        <authorList>
            <person name="Rupp O."/>
            <person name="Goesmann A."/>
            <person name="Sogaard-Andersen L."/>
        </authorList>
    </citation>
    <scope>NUCLEOTIDE SEQUENCE [LARGE SCALE GENOMIC DNA]</scope>
    <source>
        <strain evidence="1 2">DSM 52655</strain>
    </source>
</reference>
<accession>A0A250JIU3</accession>
<evidence type="ECO:0000313" key="2">
    <source>
        <dbReference type="Proteomes" id="UP000217257"/>
    </source>
</evidence>
<gene>
    <name evidence="1" type="ORF">CYFUS_009043</name>
</gene>
<dbReference type="AlphaFoldDB" id="A0A250JIU3"/>
<proteinExistence type="predicted"/>
<dbReference type="Proteomes" id="UP000217257">
    <property type="component" value="Chromosome"/>
</dbReference>
<dbReference type="EMBL" id="CP022098">
    <property type="protein sequence ID" value="ATB43563.1"/>
    <property type="molecule type" value="Genomic_DNA"/>
</dbReference>
<dbReference type="RefSeq" id="WP_095990958.1">
    <property type="nucleotide sequence ID" value="NZ_CP022098.1"/>
</dbReference>
<organism evidence="1 2">
    <name type="scientific">Cystobacter fuscus</name>
    <dbReference type="NCBI Taxonomy" id="43"/>
    <lineage>
        <taxon>Bacteria</taxon>
        <taxon>Pseudomonadati</taxon>
        <taxon>Myxococcota</taxon>
        <taxon>Myxococcia</taxon>
        <taxon>Myxococcales</taxon>
        <taxon>Cystobacterineae</taxon>
        <taxon>Archangiaceae</taxon>
        <taxon>Cystobacter</taxon>
    </lineage>
</organism>